<evidence type="ECO:0000313" key="12">
    <source>
        <dbReference type="Proteomes" id="UP000249757"/>
    </source>
</evidence>
<keyword evidence="7" id="KW-0503">Monooxygenase</keyword>
<evidence type="ECO:0000256" key="7">
    <source>
        <dbReference type="ARBA" id="ARBA00023033"/>
    </source>
</evidence>
<reference evidence="12" key="1">
    <citation type="journal article" date="2022" name="Microb. Genom.">
        <title>A global pangenome for the wheat fungal pathogen Pyrenophora tritici-repentis and prediction of effector protein structural homology.</title>
        <authorList>
            <person name="Moolhuijzen P.M."/>
            <person name="See P.T."/>
            <person name="Shi G."/>
            <person name="Powell H.R."/>
            <person name="Cockram J."/>
            <person name="Jorgensen L.N."/>
            <person name="Benslimane H."/>
            <person name="Strelkov S.E."/>
            <person name="Turner J."/>
            <person name="Liu Z."/>
            <person name="Moffat C.S."/>
        </authorList>
    </citation>
    <scope>NUCLEOTIDE SEQUENCE [LARGE SCALE GENOMIC DNA]</scope>
</reference>
<evidence type="ECO:0000256" key="8">
    <source>
        <dbReference type="SAM" id="SignalP"/>
    </source>
</evidence>
<feature type="chain" id="PRO_5037035367" evidence="8">
    <location>
        <begin position="20"/>
        <end position="775"/>
    </location>
</feature>
<dbReference type="SUPFAM" id="SSF48056">
    <property type="entry name" value="Di-copper centre-containing domain"/>
    <property type="match status" value="1"/>
</dbReference>
<evidence type="ECO:0000256" key="3">
    <source>
        <dbReference type="ARBA" id="ARBA00007992"/>
    </source>
</evidence>
<accession>A0A922T382</accession>
<keyword evidence="4" id="KW-0285">Flavoprotein</keyword>
<dbReference type="Pfam" id="PF01494">
    <property type="entry name" value="FAD_binding_3"/>
    <property type="match status" value="1"/>
</dbReference>
<evidence type="ECO:0000256" key="6">
    <source>
        <dbReference type="ARBA" id="ARBA00023002"/>
    </source>
</evidence>
<dbReference type="GO" id="GO:0071949">
    <property type="term" value="F:FAD binding"/>
    <property type="evidence" value="ECO:0007669"/>
    <property type="project" value="InterPro"/>
</dbReference>
<evidence type="ECO:0000256" key="4">
    <source>
        <dbReference type="ARBA" id="ARBA00022630"/>
    </source>
</evidence>
<dbReference type="InterPro" id="IPR002227">
    <property type="entry name" value="Tyrosinase_Cu-bd"/>
</dbReference>
<dbReference type="EMBL" id="NRDI02000002">
    <property type="protein sequence ID" value="KAI1518322.1"/>
    <property type="molecule type" value="Genomic_DNA"/>
</dbReference>
<keyword evidence="5" id="KW-0274">FAD</keyword>
<dbReference type="Pfam" id="PF00264">
    <property type="entry name" value="Tyrosinase"/>
    <property type="match status" value="1"/>
</dbReference>
<keyword evidence="8" id="KW-0732">Signal</keyword>
<dbReference type="Gene3D" id="1.10.1280.10">
    <property type="entry name" value="Di-copper center containing domain from catechol oxidase"/>
    <property type="match status" value="1"/>
</dbReference>
<keyword evidence="6" id="KW-0560">Oxidoreductase</keyword>
<sequence>MRACGIPVIALALVGAVQSAAVQPRDELKDLRNQAIKALEAAEAKNTHEKKAGCSLFQAPARQDWNVMSAEERKAYISAVKCMVSSPSKSDPVLVPGARTRYDDFVAQHINQTRSIHGTGNFLTWHRYYVHAYEKALRQECGYTGYQPYWNWFTYQDNLRASPIFDGSETSMGGDGTFVKHNGSTGGGGTIYLPSGEGGGCISSGPFKGLQLNLGPISPTMDGQNKSASELGYNPRCAKRDLTTYASSTWLTIDNLLNITTGAASLNVGTFQDELQGRFPDGFLGLHAAGHFSINGDAGDFYSSPNDPVFFLHHTMLDYAYWLWQAFHPDQAGTVMGTRTRFSPTAEKTTLQDVISMNYLNVDDVPIEDLMDTYFHKHHFSSPKCPSQYLGMTKPIPIIGAGIAGLTLGRCFLHRGIPFILYEKASSKPRNNYAITLHASAYRPLLSVLGIDEVTFKRRVAVDGETGGTGTIAQEVHLPNHNGLYDTSSSFRANRAKFEQVLQQGLEIQWEHTLQSVETTPEGAKLQFHNGSSCSAKLAVAADGVHSSVRKLLLPSAAVDILPYAVFNGKRKTDHKSFGQVYGSGMEESSVIETKQNDSLLSVSINDKKVDQIYINWIYSRPARQGTDPLHRPNRSLEGAQKIPDELFEEVSSFDNLTTPFSQVFDPEKMRNDRMLHWLMRTTSAPLPSLQDVLTKSGVCFVGDAIHAEPIVGGNGANAAILDGLTLAEAIEREGLDGVSKWYADRYATWTLGVEESQRAITNMHHPSKQLCRNL</sequence>
<dbReference type="PROSITE" id="PS00497">
    <property type="entry name" value="TYROSINASE_1"/>
    <property type="match status" value="1"/>
</dbReference>
<comment type="caution">
    <text evidence="11">The sequence shown here is derived from an EMBL/GenBank/DDBJ whole genome shotgun (WGS) entry which is preliminary data.</text>
</comment>
<dbReference type="Proteomes" id="UP000249757">
    <property type="component" value="Unassembled WGS sequence"/>
</dbReference>
<evidence type="ECO:0000259" key="10">
    <source>
        <dbReference type="PROSITE" id="PS00498"/>
    </source>
</evidence>
<organism evidence="11 12">
    <name type="scientific">Pyrenophora tritici-repentis</name>
    <dbReference type="NCBI Taxonomy" id="45151"/>
    <lineage>
        <taxon>Eukaryota</taxon>
        <taxon>Fungi</taxon>
        <taxon>Dikarya</taxon>
        <taxon>Ascomycota</taxon>
        <taxon>Pezizomycotina</taxon>
        <taxon>Dothideomycetes</taxon>
        <taxon>Pleosporomycetidae</taxon>
        <taxon>Pleosporales</taxon>
        <taxon>Pleosporineae</taxon>
        <taxon>Pleosporaceae</taxon>
        <taxon>Pyrenophora</taxon>
    </lineage>
</organism>
<dbReference type="InterPro" id="IPR036188">
    <property type="entry name" value="FAD/NAD-bd_sf"/>
</dbReference>
<dbReference type="Gene3D" id="3.50.50.60">
    <property type="entry name" value="FAD/NAD(P)-binding domain"/>
    <property type="match status" value="1"/>
</dbReference>
<dbReference type="PANTHER" id="PTHR47178">
    <property type="entry name" value="MONOOXYGENASE, FAD-BINDING"/>
    <property type="match status" value="1"/>
</dbReference>
<comment type="similarity">
    <text evidence="3">Belongs to the paxM FAD-dependent monooxygenase family.</text>
</comment>
<comment type="cofactor">
    <cofactor evidence="1">
        <name>FAD</name>
        <dbReference type="ChEBI" id="CHEBI:57692"/>
    </cofactor>
</comment>
<dbReference type="PRINTS" id="PR00420">
    <property type="entry name" value="RNGMNOXGNASE"/>
</dbReference>
<evidence type="ECO:0000259" key="9">
    <source>
        <dbReference type="PROSITE" id="PS00497"/>
    </source>
</evidence>
<protein>
    <submittedName>
        <fullName evidence="11">FAD binding domain-containing protein</fullName>
    </submittedName>
</protein>
<keyword evidence="12" id="KW-1185">Reference proteome</keyword>
<dbReference type="PANTHER" id="PTHR47178:SF4">
    <property type="entry name" value="FAD-DEPENDENT MONOOXYGENASE APTC"/>
    <property type="match status" value="1"/>
</dbReference>
<dbReference type="SUPFAM" id="SSF51905">
    <property type="entry name" value="FAD/NAD(P)-binding domain"/>
    <property type="match status" value="1"/>
</dbReference>
<comment type="pathway">
    <text evidence="2">Secondary metabolite biosynthesis.</text>
</comment>
<evidence type="ECO:0000256" key="1">
    <source>
        <dbReference type="ARBA" id="ARBA00001974"/>
    </source>
</evidence>
<dbReference type="InterPro" id="IPR002938">
    <property type="entry name" value="FAD-bd"/>
</dbReference>
<dbReference type="PRINTS" id="PR00092">
    <property type="entry name" value="TYROSINASE"/>
</dbReference>
<feature type="signal peptide" evidence="8">
    <location>
        <begin position="1"/>
        <end position="19"/>
    </location>
</feature>
<dbReference type="AlphaFoldDB" id="A0A922T382"/>
<evidence type="ECO:0000256" key="2">
    <source>
        <dbReference type="ARBA" id="ARBA00005179"/>
    </source>
</evidence>
<gene>
    <name evidence="11" type="ORF">Ptr86124_001450</name>
</gene>
<name>A0A922T382_9PLEO</name>
<feature type="domain" description="Tyrosinase copper-binding" evidence="9">
    <location>
        <begin position="117"/>
        <end position="134"/>
    </location>
</feature>
<evidence type="ECO:0000313" key="11">
    <source>
        <dbReference type="EMBL" id="KAI1518322.1"/>
    </source>
</evidence>
<proteinExistence type="inferred from homology"/>
<dbReference type="GO" id="GO:0004497">
    <property type="term" value="F:monooxygenase activity"/>
    <property type="evidence" value="ECO:0007669"/>
    <property type="project" value="UniProtKB-KW"/>
</dbReference>
<dbReference type="InterPro" id="IPR008922">
    <property type="entry name" value="Di-copper_centre_dom_sf"/>
</dbReference>
<evidence type="ECO:0000256" key="5">
    <source>
        <dbReference type="ARBA" id="ARBA00022827"/>
    </source>
</evidence>
<dbReference type="PROSITE" id="PS00498">
    <property type="entry name" value="TYROSINASE_2"/>
    <property type="match status" value="1"/>
</dbReference>
<feature type="domain" description="Tyrosinase copper-binding" evidence="10">
    <location>
        <begin position="307"/>
        <end position="318"/>
    </location>
</feature>